<dbReference type="AlphaFoldDB" id="A0A0C1LHL6"/>
<name>A0A0C1LHL6_9BACT</name>
<dbReference type="EMBL" id="JSVC01000010">
    <property type="protein sequence ID" value="KIC94853.1"/>
    <property type="molecule type" value="Genomic_DNA"/>
</dbReference>
<gene>
    <name evidence="1" type="ORF">OI18_10185</name>
</gene>
<dbReference type="InterPro" id="IPR006439">
    <property type="entry name" value="HAD-SF_hydro_IA"/>
</dbReference>
<proteinExistence type="predicted"/>
<organism evidence="1 2">
    <name type="scientific">Flavihumibacter solisilvae</name>
    <dbReference type="NCBI Taxonomy" id="1349421"/>
    <lineage>
        <taxon>Bacteria</taxon>
        <taxon>Pseudomonadati</taxon>
        <taxon>Bacteroidota</taxon>
        <taxon>Chitinophagia</taxon>
        <taxon>Chitinophagales</taxon>
        <taxon>Chitinophagaceae</taxon>
        <taxon>Flavihumibacter</taxon>
    </lineage>
</organism>
<comment type="caution">
    <text evidence="1">The sequence shown here is derived from an EMBL/GenBank/DDBJ whole genome shotgun (WGS) entry which is preliminary data.</text>
</comment>
<evidence type="ECO:0008006" key="3">
    <source>
        <dbReference type="Google" id="ProtNLM"/>
    </source>
</evidence>
<dbReference type="SFLD" id="SFLDG01129">
    <property type="entry name" value="C1.5:_HAD__Beta-PGM__Phosphata"/>
    <property type="match status" value="1"/>
</dbReference>
<dbReference type="STRING" id="1349421.OI18_10185"/>
<accession>A0A0C1LHL6</accession>
<dbReference type="CDD" id="cd02603">
    <property type="entry name" value="HAD_sEH-N_like"/>
    <property type="match status" value="1"/>
</dbReference>
<dbReference type="InterPro" id="IPR023214">
    <property type="entry name" value="HAD_sf"/>
</dbReference>
<dbReference type="NCBIfam" id="TIGR01509">
    <property type="entry name" value="HAD-SF-IA-v3"/>
    <property type="match status" value="1"/>
</dbReference>
<dbReference type="SFLD" id="SFLDS00003">
    <property type="entry name" value="Haloacid_Dehalogenase"/>
    <property type="match status" value="1"/>
</dbReference>
<evidence type="ECO:0000313" key="1">
    <source>
        <dbReference type="EMBL" id="KIC94853.1"/>
    </source>
</evidence>
<dbReference type="Gene3D" id="3.40.50.1000">
    <property type="entry name" value="HAD superfamily/HAD-like"/>
    <property type="match status" value="1"/>
</dbReference>
<dbReference type="Proteomes" id="UP000031408">
    <property type="component" value="Unassembled WGS sequence"/>
</dbReference>
<evidence type="ECO:0000313" key="2">
    <source>
        <dbReference type="Proteomes" id="UP000031408"/>
    </source>
</evidence>
<dbReference type="SUPFAM" id="SSF56784">
    <property type="entry name" value="HAD-like"/>
    <property type="match status" value="1"/>
</dbReference>
<dbReference type="PANTHER" id="PTHR43611">
    <property type="entry name" value="ALPHA-D-GLUCOSE 1-PHOSPHATE PHOSPHATASE"/>
    <property type="match status" value="1"/>
</dbReference>
<dbReference type="PANTHER" id="PTHR43611:SF3">
    <property type="entry name" value="FLAVIN MONONUCLEOTIDE HYDROLASE 1, CHLOROPLATIC"/>
    <property type="match status" value="1"/>
</dbReference>
<dbReference type="InterPro" id="IPR023198">
    <property type="entry name" value="PGP-like_dom2"/>
</dbReference>
<dbReference type="Gene3D" id="1.10.150.240">
    <property type="entry name" value="Putative phosphatase, domain 2"/>
    <property type="match status" value="1"/>
</dbReference>
<dbReference type="InterPro" id="IPR036412">
    <property type="entry name" value="HAD-like_sf"/>
</dbReference>
<sequence>MQKIKNIILDLGGVLLNLNFKKTEEAFRALGIEDFNTHFSQFQASPLFEDLEVGRVSPLEFFEHFRRETGLALTDEAIIESWNAMLLDFPPERLQWLEDLGKKYRVFLYSNTNSIHYDSFHEAFERSFPGKNLNNYFEKAYYSHILGKRKPFADSFRIILEDAGLLAEETVFIDDTIGNIEGAREAGINAIHLVPGKTVLDIKESDLAF</sequence>
<keyword evidence="2" id="KW-1185">Reference proteome</keyword>
<protein>
    <recommendedName>
        <fullName evidence="3">Haloacid dehalogenase</fullName>
    </recommendedName>
</protein>
<dbReference type="Pfam" id="PF00702">
    <property type="entry name" value="Hydrolase"/>
    <property type="match status" value="1"/>
</dbReference>
<reference evidence="1 2" key="1">
    <citation type="submission" date="2014-11" db="EMBL/GenBank/DDBJ databases">
        <title>Genome sequence of Flavihumibacter solisilvae 3-3.</title>
        <authorList>
            <person name="Zhou G."/>
            <person name="Li M."/>
            <person name="Wang G."/>
        </authorList>
    </citation>
    <scope>NUCLEOTIDE SEQUENCE [LARGE SCALE GENOMIC DNA]</scope>
    <source>
        <strain evidence="1 2">3-3</strain>
    </source>
</reference>
<dbReference type="NCBIfam" id="TIGR01549">
    <property type="entry name" value="HAD-SF-IA-v1"/>
    <property type="match status" value="1"/>
</dbReference>